<comment type="similarity">
    <text evidence="3">Belongs to the PurU family.</text>
</comment>
<evidence type="ECO:0000313" key="7">
    <source>
        <dbReference type="Proteomes" id="UP000428803"/>
    </source>
</evidence>
<dbReference type="GO" id="GO:0008864">
    <property type="term" value="F:formyltetrahydrofolate deformylase activity"/>
    <property type="evidence" value="ECO:0007669"/>
    <property type="project" value="UniProtKB-UniRule"/>
</dbReference>
<feature type="active site" evidence="3">
    <location>
        <position position="227"/>
    </location>
</feature>
<evidence type="ECO:0000256" key="1">
    <source>
        <dbReference type="ARBA" id="ARBA00022563"/>
    </source>
</evidence>
<dbReference type="PIRSF" id="PIRSF036480">
    <property type="entry name" value="FormyFH4_hydr"/>
    <property type="match status" value="1"/>
</dbReference>
<dbReference type="UniPathway" id="UPA00074">
    <property type="reaction ID" value="UER00170"/>
</dbReference>
<keyword evidence="1 3" id="KW-0554">One-carbon metabolism</keyword>
<dbReference type="SUPFAM" id="SSF55021">
    <property type="entry name" value="ACT-like"/>
    <property type="match status" value="1"/>
</dbReference>
<gene>
    <name evidence="3 6" type="primary">purU</name>
    <name evidence="6" type="ORF">EUU25_08675</name>
</gene>
<sequence>MKNNIILTIRCADRPGLVASVTSFLAERNFTIIESHQHQDADDFFMRIVFAPICDTSLNLAQIESSFKSISSQFGMTAAFTHTAKRPKILIMVSKFGHCLHDLLHRWRAGQLAVDIPAVVSNHDDMRSFTEWNGIPYHHLPITPQNKLEQEEVLLKLANDYDIDLVVLARYMQVLSPGLCAALSERCINIHHSFLPSFKGAKPYHQAHARGVKLIGATAHYVTTDLDEGPIIEQDTRRVSHSRTAEQLVQIGQEVEASVLSRAVRWHIEKRVILNGARTIIFD</sequence>
<comment type="catalytic activity">
    <reaction evidence="3">
        <text>(6R)-10-formyltetrahydrofolate + H2O = (6S)-5,6,7,8-tetrahydrofolate + formate + H(+)</text>
        <dbReference type="Rhea" id="RHEA:19833"/>
        <dbReference type="ChEBI" id="CHEBI:15377"/>
        <dbReference type="ChEBI" id="CHEBI:15378"/>
        <dbReference type="ChEBI" id="CHEBI:15740"/>
        <dbReference type="ChEBI" id="CHEBI:57453"/>
        <dbReference type="ChEBI" id="CHEBI:195366"/>
        <dbReference type="EC" id="3.5.1.10"/>
    </reaction>
</comment>
<dbReference type="NCBIfam" id="NF004684">
    <property type="entry name" value="PRK06027.1"/>
    <property type="match status" value="1"/>
</dbReference>
<feature type="domain" description="ACT" evidence="5">
    <location>
        <begin position="6"/>
        <end position="92"/>
    </location>
</feature>
<dbReference type="InterPro" id="IPR036477">
    <property type="entry name" value="Formyl_transf_N_sf"/>
</dbReference>
<dbReference type="InterPro" id="IPR045865">
    <property type="entry name" value="ACT-like_dom_sf"/>
</dbReference>
<dbReference type="InterPro" id="IPR041729">
    <property type="entry name" value="Formyl-FH4-Hydrolase_C"/>
</dbReference>
<reference evidence="7" key="1">
    <citation type="submission" date="2019-01" db="EMBL/GenBank/DDBJ databases">
        <title>Sphingorhabdus lacus sp.nov., isolated from an oligotrophic freshwater lake.</title>
        <authorList>
            <person name="Park M."/>
        </authorList>
    </citation>
    <scope>NUCLEOTIDE SEQUENCE [LARGE SCALE GENOMIC DNA]</scope>
    <source>
        <strain evidence="7">IMCC1753</strain>
    </source>
</reference>
<evidence type="ECO:0000256" key="4">
    <source>
        <dbReference type="NCBIfam" id="TIGR00655"/>
    </source>
</evidence>
<dbReference type="Gene3D" id="3.30.70.260">
    <property type="match status" value="1"/>
</dbReference>
<dbReference type="Proteomes" id="UP000428803">
    <property type="component" value="Chromosome"/>
</dbReference>
<dbReference type="Pfam" id="PF01842">
    <property type="entry name" value="ACT"/>
    <property type="match status" value="1"/>
</dbReference>
<comment type="function">
    <text evidence="3">Catalyzes the hydrolysis of 10-formyltetrahydrofolate (formyl-FH4) to formate and tetrahydrofolate (FH4).</text>
</comment>
<comment type="pathway">
    <text evidence="3">Purine metabolism; IMP biosynthesis via de novo pathway; formate from 10-formyl-5,6,7,8-tetrahydrofolate: step 1/1.</text>
</comment>
<proteinExistence type="inferred from homology"/>
<protein>
    <recommendedName>
        <fullName evidence="3 4">Formyltetrahydrofolate deformylase</fullName>
        <ecNumber evidence="3 4">3.5.1.10</ecNumber>
    </recommendedName>
    <alternativeName>
        <fullName evidence="3">Formyl-FH(4) hydrolase</fullName>
    </alternativeName>
</protein>
<evidence type="ECO:0000313" key="6">
    <source>
        <dbReference type="EMBL" id="QGY80687.1"/>
    </source>
</evidence>
<dbReference type="KEGG" id="slaa:EUU25_08675"/>
<accession>A0A6I6L9B7</accession>
<dbReference type="PROSITE" id="PS51671">
    <property type="entry name" value="ACT"/>
    <property type="match status" value="1"/>
</dbReference>
<dbReference type="InterPro" id="IPR002376">
    <property type="entry name" value="Formyl_transf_N"/>
</dbReference>
<dbReference type="HAMAP" id="MF_01927">
    <property type="entry name" value="PurU"/>
    <property type="match status" value="1"/>
</dbReference>
<dbReference type="AlphaFoldDB" id="A0A6I6L9B7"/>
<dbReference type="Gene3D" id="3.40.50.170">
    <property type="entry name" value="Formyl transferase, N-terminal domain"/>
    <property type="match status" value="1"/>
</dbReference>
<organism evidence="6 7">
    <name type="scientific">Sphingorhabdus lacus</name>
    <dbReference type="NCBI Taxonomy" id="392610"/>
    <lineage>
        <taxon>Bacteria</taxon>
        <taxon>Pseudomonadati</taxon>
        <taxon>Pseudomonadota</taxon>
        <taxon>Alphaproteobacteria</taxon>
        <taxon>Sphingomonadales</taxon>
        <taxon>Sphingomonadaceae</taxon>
        <taxon>Sphingorhabdus</taxon>
    </lineage>
</organism>
<dbReference type="PRINTS" id="PR01575">
    <property type="entry name" value="FFH4HYDRLASE"/>
</dbReference>
<keyword evidence="2 3" id="KW-0378">Hydrolase</keyword>
<dbReference type="OrthoDB" id="9806170at2"/>
<dbReference type="InterPro" id="IPR002912">
    <property type="entry name" value="ACT_dom"/>
</dbReference>
<name>A0A6I6L9B7_9SPHN</name>
<dbReference type="GO" id="GO:0006730">
    <property type="term" value="P:one-carbon metabolic process"/>
    <property type="evidence" value="ECO:0007669"/>
    <property type="project" value="UniProtKB-KW"/>
</dbReference>
<dbReference type="InterPro" id="IPR004810">
    <property type="entry name" value="PurU"/>
</dbReference>
<dbReference type="EC" id="3.5.1.10" evidence="3 4"/>
<dbReference type="CDD" id="cd04875">
    <property type="entry name" value="ACT_F4HF-DF"/>
    <property type="match status" value="1"/>
</dbReference>
<dbReference type="Pfam" id="PF00551">
    <property type="entry name" value="Formyl_trans_N"/>
    <property type="match status" value="1"/>
</dbReference>
<evidence type="ECO:0000259" key="5">
    <source>
        <dbReference type="PROSITE" id="PS51671"/>
    </source>
</evidence>
<dbReference type="RefSeq" id="WP_158900146.1">
    <property type="nucleotide sequence ID" value="NZ_CP035733.1"/>
</dbReference>
<dbReference type="NCBIfam" id="TIGR00655">
    <property type="entry name" value="PurU"/>
    <property type="match status" value="1"/>
</dbReference>
<keyword evidence="3" id="KW-0658">Purine biosynthesis</keyword>
<dbReference type="GO" id="GO:0006189">
    <property type="term" value="P:'de novo' IMP biosynthetic process"/>
    <property type="evidence" value="ECO:0007669"/>
    <property type="project" value="UniProtKB-UniRule"/>
</dbReference>
<dbReference type="CDD" id="cd08648">
    <property type="entry name" value="FMT_core_Formyl-FH4-Hydrolase_C"/>
    <property type="match status" value="1"/>
</dbReference>
<dbReference type="PANTHER" id="PTHR42706:SF1">
    <property type="entry name" value="FORMYLTETRAHYDROFOLATE DEFORMYLASE 2, MITOCHONDRIAL"/>
    <property type="match status" value="1"/>
</dbReference>
<evidence type="ECO:0000256" key="2">
    <source>
        <dbReference type="ARBA" id="ARBA00022801"/>
    </source>
</evidence>
<keyword evidence="7" id="KW-1185">Reference proteome</keyword>
<dbReference type="EMBL" id="CP035733">
    <property type="protein sequence ID" value="QGY80687.1"/>
    <property type="molecule type" value="Genomic_DNA"/>
</dbReference>
<dbReference type="SUPFAM" id="SSF53328">
    <property type="entry name" value="Formyltransferase"/>
    <property type="match status" value="1"/>
</dbReference>
<evidence type="ECO:0000256" key="3">
    <source>
        <dbReference type="HAMAP-Rule" id="MF_01927"/>
    </source>
</evidence>
<dbReference type="PANTHER" id="PTHR42706">
    <property type="entry name" value="FORMYLTETRAHYDROFOLATE DEFORMYLASE"/>
    <property type="match status" value="1"/>
</dbReference>
<dbReference type="InterPro" id="IPR044074">
    <property type="entry name" value="PurU_ACT"/>
</dbReference>